<gene>
    <name evidence="2" type="ORF">MM415A03029_0004</name>
    <name evidence="3" type="ORF">MM415B02151_0008</name>
</gene>
<proteinExistence type="predicted"/>
<protein>
    <submittedName>
        <fullName evidence="2">Uncharacterized protein</fullName>
    </submittedName>
</protein>
<reference evidence="2" key="1">
    <citation type="submission" date="2020-03" db="EMBL/GenBank/DDBJ databases">
        <title>The deep terrestrial virosphere.</title>
        <authorList>
            <person name="Holmfeldt K."/>
            <person name="Nilsson E."/>
            <person name="Simone D."/>
            <person name="Lopez-Fernandez M."/>
            <person name="Wu X."/>
            <person name="de Brujin I."/>
            <person name="Lundin D."/>
            <person name="Andersson A."/>
            <person name="Bertilsson S."/>
            <person name="Dopson M."/>
        </authorList>
    </citation>
    <scope>NUCLEOTIDE SEQUENCE</scope>
    <source>
        <strain evidence="2">MM415A03029</strain>
        <strain evidence="3">MM415B02151</strain>
    </source>
</reference>
<dbReference type="SUPFAM" id="SSF52309">
    <property type="entry name" value="N-(deoxy)ribosyltransferase-like"/>
    <property type="match status" value="1"/>
</dbReference>
<name>A0A6M3JSV6_9ZZZZ</name>
<sequence>MSNYDDFNFPAFHKYAKKLEQLGYVVWNPAAKETLEGTDKPDWDKIPTEWSCPTGAGTNEDRTPGDVRWEDFSYLLAQDGIALMPGWKESWGARGEVLVAMSCGKACFEIVESSEHQAVLVPLHPQTTIETRVVNDAR</sequence>
<evidence type="ECO:0000313" key="2">
    <source>
        <dbReference type="EMBL" id="QJA71817.1"/>
    </source>
</evidence>
<dbReference type="AlphaFoldDB" id="A0A6M3JSV6"/>
<organism evidence="2">
    <name type="scientific">viral metagenome</name>
    <dbReference type="NCBI Taxonomy" id="1070528"/>
    <lineage>
        <taxon>unclassified sequences</taxon>
        <taxon>metagenomes</taxon>
        <taxon>organismal metagenomes</taxon>
    </lineage>
</organism>
<dbReference type="EMBL" id="MT142608">
    <property type="protein sequence ID" value="QJA85992.1"/>
    <property type="molecule type" value="Genomic_DNA"/>
</dbReference>
<evidence type="ECO:0000313" key="3">
    <source>
        <dbReference type="EMBL" id="QJA85992.1"/>
    </source>
</evidence>
<dbReference type="EMBL" id="MT141902">
    <property type="protein sequence ID" value="QJA71817.1"/>
    <property type="molecule type" value="Genomic_DNA"/>
</dbReference>
<accession>A0A6M3JSV6</accession>
<feature type="compositionally biased region" description="Basic and acidic residues" evidence="1">
    <location>
        <begin position="36"/>
        <end position="47"/>
    </location>
</feature>
<evidence type="ECO:0000256" key="1">
    <source>
        <dbReference type="SAM" id="MobiDB-lite"/>
    </source>
</evidence>
<feature type="region of interest" description="Disordered" evidence="1">
    <location>
        <begin position="36"/>
        <end position="65"/>
    </location>
</feature>